<reference evidence="2" key="1">
    <citation type="submission" date="2015-11" db="EMBL/GenBank/DDBJ databases">
        <title>De novo transcriptome assembly of four potential Pierce s Disease insect vectors from Arizona vineyards.</title>
        <authorList>
            <person name="Tassone E.E."/>
        </authorList>
    </citation>
    <scope>NUCLEOTIDE SEQUENCE</scope>
</reference>
<organism evidence="2">
    <name type="scientific">Cuerna arida</name>
    <dbReference type="NCBI Taxonomy" id="1464854"/>
    <lineage>
        <taxon>Eukaryota</taxon>
        <taxon>Metazoa</taxon>
        <taxon>Ecdysozoa</taxon>
        <taxon>Arthropoda</taxon>
        <taxon>Hexapoda</taxon>
        <taxon>Insecta</taxon>
        <taxon>Pterygota</taxon>
        <taxon>Neoptera</taxon>
        <taxon>Paraneoptera</taxon>
        <taxon>Hemiptera</taxon>
        <taxon>Auchenorrhyncha</taxon>
        <taxon>Membracoidea</taxon>
        <taxon>Cicadellidae</taxon>
        <taxon>Cicadellinae</taxon>
        <taxon>Proconiini</taxon>
        <taxon>Cuerna</taxon>
    </lineage>
</organism>
<protein>
    <submittedName>
        <fullName evidence="2">Uncharacterized protein</fullName>
    </submittedName>
</protein>
<keyword evidence="1" id="KW-1133">Transmembrane helix</keyword>
<dbReference type="AlphaFoldDB" id="A0A1B6FSX6"/>
<evidence type="ECO:0000313" key="2">
    <source>
        <dbReference type="EMBL" id="JAS53259.1"/>
    </source>
</evidence>
<dbReference type="EMBL" id="GECZ01016510">
    <property type="protein sequence ID" value="JAS53259.1"/>
    <property type="molecule type" value="Transcribed_RNA"/>
</dbReference>
<gene>
    <name evidence="2" type="ORF">g.34721</name>
</gene>
<evidence type="ECO:0000256" key="1">
    <source>
        <dbReference type="SAM" id="Phobius"/>
    </source>
</evidence>
<proteinExistence type="predicted"/>
<sequence length="140" mass="15825">MLTTPTINAIGLDDVYNWTLYDIMLLRYYVSSYGQSPQQSLITNWSRRTLFSLALVLVLAQAMMCALASQHRMSGSLFRAQYLTSSCTSRGGESLSEAKYLEASTNSRLPPVSTRTRTGTRSRVRYSFHLGWRVPELLLC</sequence>
<feature type="transmembrane region" description="Helical" evidence="1">
    <location>
        <begin position="50"/>
        <end position="69"/>
    </location>
</feature>
<keyword evidence="1" id="KW-0472">Membrane</keyword>
<name>A0A1B6FSX6_9HEMI</name>
<keyword evidence="1" id="KW-0812">Transmembrane</keyword>
<accession>A0A1B6FSX6</accession>